<dbReference type="InterPro" id="IPR008266">
    <property type="entry name" value="Tyr_kinase_AS"/>
</dbReference>
<evidence type="ECO:0000313" key="13">
    <source>
        <dbReference type="Proteomes" id="UP000253664"/>
    </source>
</evidence>
<dbReference type="EMBL" id="LKCN02000001">
    <property type="protein sequence ID" value="RCI17145.1"/>
    <property type="molecule type" value="Genomic_DNA"/>
</dbReference>
<dbReference type="SUPFAM" id="SSF56112">
    <property type="entry name" value="Protein kinase-like (PK-like)"/>
    <property type="match status" value="1"/>
</dbReference>
<gene>
    <name evidence="12" type="ORF">L249_1861</name>
</gene>
<dbReference type="STRING" id="1330021.A0A367LRR5"/>
<feature type="transmembrane region" description="Helical" evidence="10">
    <location>
        <begin position="263"/>
        <end position="284"/>
    </location>
</feature>
<dbReference type="OrthoDB" id="1668230at2759"/>
<comment type="catalytic activity">
    <reaction evidence="8">
        <text>L-threonyl-[protein] + ATP = O-phospho-L-threonyl-[protein] + ADP + H(+)</text>
        <dbReference type="Rhea" id="RHEA:46608"/>
        <dbReference type="Rhea" id="RHEA-COMP:11060"/>
        <dbReference type="Rhea" id="RHEA-COMP:11605"/>
        <dbReference type="ChEBI" id="CHEBI:15378"/>
        <dbReference type="ChEBI" id="CHEBI:30013"/>
        <dbReference type="ChEBI" id="CHEBI:30616"/>
        <dbReference type="ChEBI" id="CHEBI:61977"/>
        <dbReference type="ChEBI" id="CHEBI:456216"/>
        <dbReference type="EC" id="2.7.11.1"/>
    </reaction>
</comment>
<dbReference type="Gene3D" id="1.10.510.10">
    <property type="entry name" value="Transferase(Phosphotransferase) domain 1"/>
    <property type="match status" value="1"/>
</dbReference>
<comment type="catalytic activity">
    <reaction evidence="9">
        <text>L-seryl-[protein] + ATP = O-phospho-L-seryl-[protein] + ADP + H(+)</text>
        <dbReference type="Rhea" id="RHEA:17989"/>
        <dbReference type="Rhea" id="RHEA-COMP:9863"/>
        <dbReference type="Rhea" id="RHEA-COMP:11604"/>
        <dbReference type="ChEBI" id="CHEBI:15378"/>
        <dbReference type="ChEBI" id="CHEBI:29999"/>
        <dbReference type="ChEBI" id="CHEBI:30616"/>
        <dbReference type="ChEBI" id="CHEBI:83421"/>
        <dbReference type="ChEBI" id="CHEBI:456216"/>
        <dbReference type="EC" id="2.7.11.1"/>
    </reaction>
</comment>
<dbReference type="PANTHER" id="PTHR44167:SF24">
    <property type="entry name" value="SERINE_THREONINE-PROTEIN KINASE CHK2"/>
    <property type="match status" value="1"/>
</dbReference>
<dbReference type="GO" id="GO:0005524">
    <property type="term" value="F:ATP binding"/>
    <property type="evidence" value="ECO:0007669"/>
    <property type="project" value="InterPro"/>
</dbReference>
<keyword evidence="13" id="KW-1185">Reference proteome</keyword>
<dbReference type="EC" id="2.7.11.1" evidence="3"/>
<dbReference type="PANTHER" id="PTHR44167">
    <property type="entry name" value="OVARIAN-SPECIFIC SERINE/THREONINE-PROTEIN KINASE LOK-RELATED"/>
    <property type="match status" value="1"/>
</dbReference>
<keyword evidence="10" id="KW-0472">Membrane</keyword>
<comment type="subunit">
    <text evidence="2">Component of the EKC/KEOPS complex composed of at least BUD32, CGI121, GON7, KAE1 and PCC1; the whole complex dimerizes.</text>
</comment>
<proteinExistence type="predicted"/>
<name>A0A367LRR5_9HYPO</name>
<dbReference type="AlphaFoldDB" id="A0A367LRR5"/>
<evidence type="ECO:0000259" key="11">
    <source>
        <dbReference type="PROSITE" id="PS50011"/>
    </source>
</evidence>
<evidence type="ECO:0000313" key="12">
    <source>
        <dbReference type="EMBL" id="RCI17145.1"/>
    </source>
</evidence>
<dbReference type="GO" id="GO:0005634">
    <property type="term" value="C:nucleus"/>
    <property type="evidence" value="ECO:0007669"/>
    <property type="project" value="TreeGrafter"/>
</dbReference>
<keyword evidence="10" id="KW-0812">Transmembrane</keyword>
<dbReference type="GO" id="GO:0005737">
    <property type="term" value="C:cytoplasm"/>
    <property type="evidence" value="ECO:0007669"/>
    <property type="project" value="TreeGrafter"/>
</dbReference>
<evidence type="ECO:0000256" key="4">
    <source>
        <dbReference type="ARBA" id="ARBA00013948"/>
    </source>
</evidence>
<evidence type="ECO:0000256" key="8">
    <source>
        <dbReference type="ARBA" id="ARBA00047899"/>
    </source>
</evidence>
<evidence type="ECO:0000256" key="2">
    <source>
        <dbReference type="ARBA" id="ARBA00011534"/>
    </source>
</evidence>
<evidence type="ECO:0000256" key="3">
    <source>
        <dbReference type="ARBA" id="ARBA00012513"/>
    </source>
</evidence>
<comment type="caution">
    <text evidence="12">The sequence shown here is derived from an EMBL/GenBank/DDBJ whole genome shotgun (WGS) entry which is preliminary data.</text>
</comment>
<dbReference type="InterPro" id="IPR011009">
    <property type="entry name" value="Kinase-like_dom_sf"/>
</dbReference>
<dbReference type="Proteomes" id="UP000253664">
    <property type="component" value="Unassembled WGS sequence"/>
</dbReference>
<organism evidence="12 13">
    <name type="scientific">Ophiocordyceps polyrhachis-furcata BCC 54312</name>
    <dbReference type="NCBI Taxonomy" id="1330021"/>
    <lineage>
        <taxon>Eukaryota</taxon>
        <taxon>Fungi</taxon>
        <taxon>Dikarya</taxon>
        <taxon>Ascomycota</taxon>
        <taxon>Pezizomycotina</taxon>
        <taxon>Sordariomycetes</taxon>
        <taxon>Hypocreomycetidae</taxon>
        <taxon>Hypocreales</taxon>
        <taxon>Ophiocordycipitaceae</taxon>
        <taxon>Ophiocordyceps</taxon>
    </lineage>
</organism>
<evidence type="ECO:0000256" key="10">
    <source>
        <dbReference type="SAM" id="Phobius"/>
    </source>
</evidence>
<comment type="function">
    <text evidence="1">Component of the EKC/KEOPS complex that is required for the formation of a threonylcarbamoyl group on adenosine at position 37 (t(6)A37) in tRNAs that read codons beginning with adenine. The complex is probably involved in the transfer of the threonylcarbamoyl moiety of threonylcarbamoyl-AMP (TC-AMP) to the N6 group of A37. BUD32 has ATPase activity in the context of the EKC/KEOPS complex and likely plays a supporting role to the catalytic subunit KAE1. The EKC/KEOPS complex also promotes both telomere uncapping and telomere elongation. The complex is required for efficient recruitment of transcriptional coactivators.</text>
</comment>
<accession>A0A367LRR5</accession>
<sequence>MENIRSTSIIELIRPGVVLKKPIDFQAEDVAQKVDLCFSVEPLILQHIGRHPRIVTYLGQEGRGLLLGQASHSNLQDYIDRNPRIDLRQRVLWCRQLAEAISHIHSRGVVHSDLRPRNVLVHENMPGSRDILLCDFGGSTCDELGLDGGCLPDGPFYHPAFGFESSPALDIFGLGSLLYTILTGCWPYRSMPGPPETIEEKLKDVAEAFNEGKYPDLTGIVGETVILACWVKQYGTAAEVVRALEREMPVPEVSGGLEEAHHIAVLLAVIVGGVALAALTLVLVKRQAR</sequence>
<evidence type="ECO:0000256" key="9">
    <source>
        <dbReference type="ARBA" id="ARBA00048679"/>
    </source>
</evidence>
<protein>
    <recommendedName>
        <fullName evidence="5">EKC/KEOPS complex subunit BUD32</fullName>
        <ecNumber evidence="3">2.7.11.1</ecNumber>
    </recommendedName>
    <alternativeName>
        <fullName evidence="6 7">Atypical Serine/threonine protein kinase BUD32</fullName>
    </alternativeName>
    <alternativeName>
        <fullName evidence="4">EKC/KEOPS complex subunit bud32</fullName>
    </alternativeName>
</protein>
<dbReference type="PROSITE" id="PS00109">
    <property type="entry name" value="PROTEIN_KINASE_TYR"/>
    <property type="match status" value="1"/>
</dbReference>
<feature type="domain" description="Protein kinase" evidence="11">
    <location>
        <begin position="1"/>
        <end position="289"/>
    </location>
</feature>
<dbReference type="InterPro" id="IPR000719">
    <property type="entry name" value="Prot_kinase_dom"/>
</dbReference>
<dbReference type="Pfam" id="PF00069">
    <property type="entry name" value="Pkinase"/>
    <property type="match status" value="1"/>
</dbReference>
<dbReference type="GO" id="GO:0044773">
    <property type="term" value="P:mitotic DNA damage checkpoint signaling"/>
    <property type="evidence" value="ECO:0007669"/>
    <property type="project" value="TreeGrafter"/>
</dbReference>
<evidence type="ECO:0000256" key="1">
    <source>
        <dbReference type="ARBA" id="ARBA00003747"/>
    </source>
</evidence>
<evidence type="ECO:0000256" key="6">
    <source>
        <dbReference type="ARBA" id="ARBA00030980"/>
    </source>
</evidence>
<keyword evidence="10" id="KW-1133">Transmembrane helix</keyword>
<dbReference type="PROSITE" id="PS50011">
    <property type="entry name" value="PROTEIN_KINASE_DOM"/>
    <property type="match status" value="1"/>
</dbReference>
<evidence type="ECO:0000256" key="5">
    <source>
        <dbReference type="ARBA" id="ARBA00019973"/>
    </source>
</evidence>
<reference evidence="12 13" key="1">
    <citation type="journal article" date="2015" name="BMC Genomics">
        <title>Insights from the genome of Ophiocordyceps polyrhachis-furcata to pathogenicity and host specificity in insect fungi.</title>
        <authorList>
            <person name="Wichadakul D."/>
            <person name="Kobmoo N."/>
            <person name="Ingsriswang S."/>
            <person name="Tangphatsornruang S."/>
            <person name="Chantasingh D."/>
            <person name="Luangsa-ard J.J."/>
            <person name="Eurwilaichitr L."/>
        </authorList>
    </citation>
    <scope>NUCLEOTIDE SEQUENCE [LARGE SCALE GENOMIC DNA]</scope>
    <source>
        <strain evidence="12 13">BCC 54312</strain>
    </source>
</reference>
<evidence type="ECO:0000256" key="7">
    <source>
        <dbReference type="ARBA" id="ARBA00033194"/>
    </source>
</evidence>
<dbReference type="GO" id="GO:0004674">
    <property type="term" value="F:protein serine/threonine kinase activity"/>
    <property type="evidence" value="ECO:0007669"/>
    <property type="project" value="UniProtKB-EC"/>
</dbReference>